<accession>A0A6A5ZMV5</accession>
<gene>
    <name evidence="10" type="ORF">BDV96DRAFT_566863</name>
</gene>
<feature type="transmembrane region" description="Helical" evidence="8">
    <location>
        <begin position="292"/>
        <end position="312"/>
    </location>
</feature>
<dbReference type="GO" id="GO:0016020">
    <property type="term" value="C:membrane"/>
    <property type="evidence" value="ECO:0007669"/>
    <property type="project" value="UniProtKB-SubCell"/>
</dbReference>
<dbReference type="EMBL" id="ML977314">
    <property type="protein sequence ID" value="KAF2120203.1"/>
    <property type="molecule type" value="Genomic_DNA"/>
</dbReference>
<feature type="transmembrane region" description="Helical" evidence="8">
    <location>
        <begin position="52"/>
        <end position="71"/>
    </location>
</feature>
<feature type="domain" description="Wax synthase" evidence="9">
    <location>
        <begin position="243"/>
        <end position="331"/>
    </location>
</feature>
<evidence type="ECO:0000256" key="8">
    <source>
        <dbReference type="SAM" id="Phobius"/>
    </source>
</evidence>
<dbReference type="GO" id="GO:0008374">
    <property type="term" value="F:O-acyltransferase activity"/>
    <property type="evidence" value="ECO:0007669"/>
    <property type="project" value="InterPro"/>
</dbReference>
<dbReference type="OrthoDB" id="1077582at2759"/>
<comment type="pathway">
    <text evidence="2">Secondary metabolite biosynthesis.</text>
</comment>
<dbReference type="PANTHER" id="PTHR31595:SF57">
    <property type="entry name" value="OS04G0481900 PROTEIN"/>
    <property type="match status" value="1"/>
</dbReference>
<dbReference type="InterPro" id="IPR044851">
    <property type="entry name" value="Wax_synthase"/>
</dbReference>
<evidence type="ECO:0000313" key="11">
    <source>
        <dbReference type="Proteomes" id="UP000799770"/>
    </source>
</evidence>
<comment type="subcellular location">
    <subcellularLocation>
        <location evidence="1">Membrane</location>
        <topology evidence="1">Multi-pass membrane protein</topology>
    </subcellularLocation>
</comment>
<protein>
    <submittedName>
        <fullName evidence="10">Tat pathway signal sequence</fullName>
    </submittedName>
</protein>
<evidence type="ECO:0000259" key="9">
    <source>
        <dbReference type="Pfam" id="PF13813"/>
    </source>
</evidence>
<evidence type="ECO:0000256" key="6">
    <source>
        <dbReference type="ARBA" id="ARBA00022989"/>
    </source>
</evidence>
<dbReference type="Proteomes" id="UP000799770">
    <property type="component" value="Unassembled WGS sequence"/>
</dbReference>
<reference evidence="10" key="1">
    <citation type="journal article" date="2020" name="Stud. Mycol.">
        <title>101 Dothideomycetes genomes: a test case for predicting lifestyles and emergence of pathogens.</title>
        <authorList>
            <person name="Haridas S."/>
            <person name="Albert R."/>
            <person name="Binder M."/>
            <person name="Bloem J."/>
            <person name="Labutti K."/>
            <person name="Salamov A."/>
            <person name="Andreopoulos B."/>
            <person name="Baker S."/>
            <person name="Barry K."/>
            <person name="Bills G."/>
            <person name="Bluhm B."/>
            <person name="Cannon C."/>
            <person name="Castanera R."/>
            <person name="Culley D."/>
            <person name="Daum C."/>
            <person name="Ezra D."/>
            <person name="Gonzalez J."/>
            <person name="Henrissat B."/>
            <person name="Kuo A."/>
            <person name="Liang C."/>
            <person name="Lipzen A."/>
            <person name="Lutzoni F."/>
            <person name="Magnuson J."/>
            <person name="Mondo S."/>
            <person name="Nolan M."/>
            <person name="Ohm R."/>
            <person name="Pangilinan J."/>
            <person name="Park H.-J."/>
            <person name="Ramirez L."/>
            <person name="Alfaro M."/>
            <person name="Sun H."/>
            <person name="Tritt A."/>
            <person name="Yoshinaga Y."/>
            <person name="Zwiers L.-H."/>
            <person name="Turgeon B."/>
            <person name="Goodwin S."/>
            <person name="Spatafora J."/>
            <person name="Crous P."/>
            <person name="Grigoriev I."/>
        </authorList>
    </citation>
    <scope>NUCLEOTIDE SEQUENCE</scope>
    <source>
        <strain evidence="10">CBS 627.86</strain>
    </source>
</reference>
<name>A0A6A5ZMV5_9PLEO</name>
<evidence type="ECO:0000256" key="2">
    <source>
        <dbReference type="ARBA" id="ARBA00005179"/>
    </source>
</evidence>
<evidence type="ECO:0000256" key="4">
    <source>
        <dbReference type="ARBA" id="ARBA00022679"/>
    </source>
</evidence>
<dbReference type="GO" id="GO:0006629">
    <property type="term" value="P:lipid metabolic process"/>
    <property type="evidence" value="ECO:0007669"/>
    <property type="project" value="InterPro"/>
</dbReference>
<comment type="similarity">
    <text evidence="3">Belongs to the wax synthase family.</text>
</comment>
<dbReference type="InterPro" id="IPR032805">
    <property type="entry name" value="Wax_synthase_dom"/>
</dbReference>
<feature type="transmembrane region" description="Helical" evidence="8">
    <location>
        <begin position="6"/>
        <end position="24"/>
    </location>
</feature>
<keyword evidence="5 8" id="KW-0812">Transmembrane</keyword>
<dbReference type="AlphaFoldDB" id="A0A6A5ZMV5"/>
<proteinExistence type="inferred from homology"/>
<organism evidence="10 11">
    <name type="scientific">Lophiotrema nucula</name>
    <dbReference type="NCBI Taxonomy" id="690887"/>
    <lineage>
        <taxon>Eukaryota</taxon>
        <taxon>Fungi</taxon>
        <taxon>Dikarya</taxon>
        <taxon>Ascomycota</taxon>
        <taxon>Pezizomycotina</taxon>
        <taxon>Dothideomycetes</taxon>
        <taxon>Pleosporomycetidae</taxon>
        <taxon>Pleosporales</taxon>
        <taxon>Lophiotremataceae</taxon>
        <taxon>Lophiotrema</taxon>
    </lineage>
</organism>
<evidence type="ECO:0000256" key="1">
    <source>
        <dbReference type="ARBA" id="ARBA00004141"/>
    </source>
</evidence>
<sequence>MAIQQALFYNFIETTLVLLVLAFTPAHSYIRPALLPVVFVLTFYTLPLNNEAFPHVVIHGLLCFHTVGLLLQYIDYVLISRWTYSAGGPTSSVGGERNIKSESDKGSVTHGNLWTRLYWGLFAATAWRAPATPWEANGTPPFKQVPGRVKFLAGHLVRLVISLLVLDALSLAPKDSGENNAAKFAWSQVRLFMPPEHLSHDAFTLRVATVCAFWIASYFSIQAFFSSMAILGVATGVTPVRVWPPIFGSLTQGYTVRTFWGNFWHQSVRRKTSGPAYYLTYRVLRLRKGGIIARYMYILLAFMVSSLLHLAAEEYADGIRWGESGTLRFFFMQWLGIVLEDVAQSLGRTLTGYQLNRWTKALGFVWVAFWLFWTTPSFFYPRMARLNGSEPDPLPLSVAQPLAEYLSRRWLA</sequence>
<keyword evidence="7 8" id="KW-0472">Membrane</keyword>
<keyword evidence="6 8" id="KW-1133">Transmembrane helix</keyword>
<dbReference type="PANTHER" id="PTHR31595">
    <property type="entry name" value="LONG-CHAIN-ALCOHOL O-FATTY-ACYLTRANSFERASE 3-RELATED"/>
    <property type="match status" value="1"/>
</dbReference>
<evidence type="ECO:0000256" key="3">
    <source>
        <dbReference type="ARBA" id="ARBA00007282"/>
    </source>
</evidence>
<feature type="transmembrane region" description="Helical" evidence="8">
    <location>
        <begin position="203"/>
        <end position="221"/>
    </location>
</feature>
<evidence type="ECO:0000313" key="10">
    <source>
        <dbReference type="EMBL" id="KAF2120203.1"/>
    </source>
</evidence>
<keyword evidence="11" id="KW-1185">Reference proteome</keyword>
<keyword evidence="4" id="KW-0808">Transferase</keyword>
<feature type="transmembrane region" description="Helical" evidence="8">
    <location>
        <begin position="361"/>
        <end position="380"/>
    </location>
</feature>
<dbReference type="Pfam" id="PF13813">
    <property type="entry name" value="MBOAT_2"/>
    <property type="match status" value="1"/>
</dbReference>
<evidence type="ECO:0000256" key="5">
    <source>
        <dbReference type="ARBA" id="ARBA00022692"/>
    </source>
</evidence>
<evidence type="ECO:0000256" key="7">
    <source>
        <dbReference type="ARBA" id="ARBA00023136"/>
    </source>
</evidence>